<reference evidence="1" key="2">
    <citation type="submission" date="2021-04" db="EMBL/GenBank/DDBJ databases">
        <authorList>
            <person name="Gilroy R."/>
        </authorList>
    </citation>
    <scope>NUCLEOTIDE SEQUENCE</scope>
    <source>
        <strain evidence="1">B3-3758</strain>
    </source>
</reference>
<gene>
    <name evidence="1" type="ORF">H9791_01310</name>
</gene>
<proteinExistence type="predicted"/>
<dbReference type="Proteomes" id="UP000824236">
    <property type="component" value="Unassembled WGS sequence"/>
</dbReference>
<comment type="caution">
    <text evidence="1">The sequence shown here is derived from an EMBL/GenBank/DDBJ whole genome shotgun (WGS) entry which is preliminary data.</text>
</comment>
<evidence type="ECO:0000313" key="2">
    <source>
        <dbReference type="Proteomes" id="UP000824236"/>
    </source>
</evidence>
<dbReference type="AlphaFoldDB" id="A0A9E2NMN4"/>
<protein>
    <submittedName>
        <fullName evidence="1">Uncharacterized protein</fullName>
    </submittedName>
</protein>
<sequence length="110" mass="12600">MKISFTIGNIRDCVRVEDEDDEARWRKLIRQIKGLPGKTAEEKIKAIVEHLDEAGSTASLITLYRSCDKDFAQFLDKALKLYPFDSTESLRNLAFDLLHIVRSQTGEKDI</sequence>
<evidence type="ECO:0000313" key="1">
    <source>
        <dbReference type="EMBL" id="MBU3813135.1"/>
    </source>
</evidence>
<name>A0A9E2NMN4_9BACE</name>
<dbReference type="EMBL" id="JAHLFO010000013">
    <property type="protein sequence ID" value="MBU3813135.1"/>
    <property type="molecule type" value="Genomic_DNA"/>
</dbReference>
<accession>A0A9E2NMN4</accession>
<reference evidence="1" key="1">
    <citation type="journal article" date="2021" name="PeerJ">
        <title>Extensive microbial diversity within the chicken gut microbiome revealed by metagenomics and culture.</title>
        <authorList>
            <person name="Gilroy R."/>
            <person name="Ravi A."/>
            <person name="Getino M."/>
            <person name="Pursley I."/>
            <person name="Horton D.L."/>
            <person name="Alikhan N.F."/>
            <person name="Baker D."/>
            <person name="Gharbi K."/>
            <person name="Hall N."/>
            <person name="Watson M."/>
            <person name="Adriaenssens E.M."/>
            <person name="Foster-Nyarko E."/>
            <person name="Jarju S."/>
            <person name="Secka A."/>
            <person name="Antonio M."/>
            <person name="Oren A."/>
            <person name="Chaudhuri R.R."/>
            <person name="La Ragione R."/>
            <person name="Hildebrand F."/>
            <person name="Pallen M.J."/>
        </authorList>
    </citation>
    <scope>NUCLEOTIDE SEQUENCE</scope>
    <source>
        <strain evidence="1">B3-3758</strain>
    </source>
</reference>
<organism evidence="1 2">
    <name type="scientific">Candidatus Bacteroides intestinipullorum</name>
    <dbReference type="NCBI Taxonomy" id="2838471"/>
    <lineage>
        <taxon>Bacteria</taxon>
        <taxon>Pseudomonadati</taxon>
        <taxon>Bacteroidota</taxon>
        <taxon>Bacteroidia</taxon>
        <taxon>Bacteroidales</taxon>
        <taxon>Bacteroidaceae</taxon>
        <taxon>Bacteroides</taxon>
    </lineage>
</organism>